<dbReference type="InterPro" id="IPR036259">
    <property type="entry name" value="MFS_trans_sf"/>
</dbReference>
<dbReference type="Proteomes" id="UP000518752">
    <property type="component" value="Unassembled WGS sequence"/>
</dbReference>
<dbReference type="Gene3D" id="1.20.1250.20">
    <property type="entry name" value="MFS general substrate transporter like domains"/>
    <property type="match status" value="1"/>
</dbReference>
<dbReference type="PROSITE" id="PS00216">
    <property type="entry name" value="SUGAR_TRANSPORT_1"/>
    <property type="match status" value="1"/>
</dbReference>
<comment type="caution">
    <text evidence="8">The sequence shown here is derived from an EMBL/GenBank/DDBJ whole genome shotgun (WGS) entry which is preliminary data.</text>
</comment>
<feature type="transmembrane region" description="Helical" evidence="6">
    <location>
        <begin position="140"/>
        <end position="162"/>
    </location>
</feature>
<organism evidence="8 9">
    <name type="scientific">Collybiopsis confluens</name>
    <dbReference type="NCBI Taxonomy" id="2823264"/>
    <lineage>
        <taxon>Eukaryota</taxon>
        <taxon>Fungi</taxon>
        <taxon>Dikarya</taxon>
        <taxon>Basidiomycota</taxon>
        <taxon>Agaricomycotina</taxon>
        <taxon>Agaricomycetes</taxon>
        <taxon>Agaricomycetidae</taxon>
        <taxon>Agaricales</taxon>
        <taxon>Marasmiineae</taxon>
        <taxon>Omphalotaceae</taxon>
        <taxon>Collybiopsis</taxon>
    </lineage>
</organism>
<keyword evidence="2" id="KW-0813">Transport</keyword>
<dbReference type="GO" id="GO:0016020">
    <property type="term" value="C:membrane"/>
    <property type="evidence" value="ECO:0007669"/>
    <property type="project" value="UniProtKB-SubCell"/>
</dbReference>
<feature type="transmembrane region" description="Helical" evidence="6">
    <location>
        <begin position="12"/>
        <end position="31"/>
    </location>
</feature>
<accession>A0A8H5MEY2</accession>
<gene>
    <name evidence="8" type="ORF">D9757_003305</name>
</gene>
<feature type="transmembrane region" description="Helical" evidence="6">
    <location>
        <begin position="338"/>
        <end position="356"/>
    </location>
</feature>
<dbReference type="GO" id="GO:0022857">
    <property type="term" value="F:transmembrane transporter activity"/>
    <property type="evidence" value="ECO:0007669"/>
    <property type="project" value="InterPro"/>
</dbReference>
<keyword evidence="9" id="KW-1185">Reference proteome</keyword>
<feature type="transmembrane region" description="Helical" evidence="6">
    <location>
        <begin position="182"/>
        <end position="206"/>
    </location>
</feature>
<evidence type="ECO:0000256" key="1">
    <source>
        <dbReference type="ARBA" id="ARBA00004141"/>
    </source>
</evidence>
<dbReference type="EMBL" id="JAACJN010000007">
    <property type="protein sequence ID" value="KAF5391985.1"/>
    <property type="molecule type" value="Genomic_DNA"/>
</dbReference>
<evidence type="ECO:0000256" key="5">
    <source>
        <dbReference type="ARBA" id="ARBA00023136"/>
    </source>
</evidence>
<evidence type="ECO:0000259" key="7">
    <source>
        <dbReference type="PROSITE" id="PS50850"/>
    </source>
</evidence>
<keyword evidence="3 6" id="KW-0812">Transmembrane</keyword>
<name>A0A8H5MEY2_9AGAR</name>
<evidence type="ECO:0000313" key="8">
    <source>
        <dbReference type="EMBL" id="KAF5391985.1"/>
    </source>
</evidence>
<dbReference type="Pfam" id="PF07690">
    <property type="entry name" value="MFS_1"/>
    <property type="match status" value="1"/>
</dbReference>
<evidence type="ECO:0000256" key="6">
    <source>
        <dbReference type="SAM" id="Phobius"/>
    </source>
</evidence>
<proteinExistence type="predicted"/>
<feature type="domain" description="Major facilitator superfamily (MFS) profile" evidence="7">
    <location>
        <begin position="1"/>
        <end position="409"/>
    </location>
</feature>
<feature type="transmembrane region" description="Helical" evidence="6">
    <location>
        <begin position="83"/>
        <end position="101"/>
    </location>
</feature>
<dbReference type="InterPro" id="IPR005829">
    <property type="entry name" value="Sugar_transporter_CS"/>
</dbReference>
<keyword evidence="4 6" id="KW-1133">Transmembrane helix</keyword>
<dbReference type="PRINTS" id="PR01035">
    <property type="entry name" value="TCRTETA"/>
</dbReference>
<feature type="transmembrane region" description="Helical" evidence="6">
    <location>
        <begin position="303"/>
        <end position="326"/>
    </location>
</feature>
<feature type="transmembrane region" description="Helical" evidence="6">
    <location>
        <begin position="268"/>
        <end position="291"/>
    </location>
</feature>
<evidence type="ECO:0000256" key="3">
    <source>
        <dbReference type="ARBA" id="ARBA00022692"/>
    </source>
</evidence>
<evidence type="ECO:0000256" key="4">
    <source>
        <dbReference type="ARBA" id="ARBA00022989"/>
    </source>
</evidence>
<keyword evidence="5 6" id="KW-0472">Membrane</keyword>
<evidence type="ECO:0000313" key="9">
    <source>
        <dbReference type="Proteomes" id="UP000518752"/>
    </source>
</evidence>
<evidence type="ECO:0000256" key="2">
    <source>
        <dbReference type="ARBA" id="ARBA00022448"/>
    </source>
</evidence>
<protein>
    <recommendedName>
        <fullName evidence="7">Major facilitator superfamily (MFS) profile domain-containing protein</fullName>
    </recommendedName>
</protein>
<sequence length="409" mass="45131">MQTTPLPKLQVFLTLSIQISEPITAMVIYPFVIEAVRRTGITQGDEKKTGYYAGIMESLFFISESLSVYHIGRASDFYGRKPVLLIGPLGLTLAMLGFGLSKSFWGMALFRLCMGVSNGSIGVSKTVMAEYTDVTNRANAFTLIPIMWTVGTVIGPAIGGLLADPAATWPRTFGRLAFFIEYPWFLPCFAAGLIAFSAFLLSSWGLKETLRTKITKKRSSSLLDDSENSQPASYGTIQNLNDDLSTTPLLPEVPPTTVSLLCDPHLRILLVCTSFLAFTDMAYSALLPLIYNTSIPLGGLGLSPYQIGLILGTYGLFNGVWNWTVLTRLLKRIGSRNTFVACYTLFLLHFMILWVLRDTARWFGSTNWVVWGLLGVQLFVYTATNTAYNAFHLMLVSSAPPNAWVLPMV</sequence>
<reference evidence="8 9" key="1">
    <citation type="journal article" date="2020" name="ISME J.">
        <title>Uncovering the hidden diversity of litter-decomposition mechanisms in mushroom-forming fungi.</title>
        <authorList>
            <person name="Floudas D."/>
            <person name="Bentzer J."/>
            <person name="Ahren D."/>
            <person name="Johansson T."/>
            <person name="Persson P."/>
            <person name="Tunlid A."/>
        </authorList>
    </citation>
    <scope>NUCLEOTIDE SEQUENCE [LARGE SCALE GENOMIC DNA]</scope>
    <source>
        <strain evidence="8 9">CBS 406.79</strain>
    </source>
</reference>
<dbReference type="OrthoDB" id="419616at2759"/>
<dbReference type="InterPro" id="IPR020846">
    <property type="entry name" value="MFS_dom"/>
</dbReference>
<comment type="subcellular location">
    <subcellularLocation>
        <location evidence="1">Membrane</location>
        <topology evidence="1">Multi-pass membrane protein</topology>
    </subcellularLocation>
</comment>
<dbReference type="PANTHER" id="PTHR23504">
    <property type="entry name" value="MAJOR FACILITATOR SUPERFAMILY DOMAIN-CONTAINING PROTEIN 10"/>
    <property type="match status" value="1"/>
</dbReference>
<dbReference type="InterPro" id="IPR011701">
    <property type="entry name" value="MFS"/>
</dbReference>
<feature type="transmembrane region" description="Helical" evidence="6">
    <location>
        <begin position="51"/>
        <end position="71"/>
    </location>
</feature>
<dbReference type="InterPro" id="IPR001958">
    <property type="entry name" value="Tet-R_TetA/multi-R_MdtG-like"/>
</dbReference>
<dbReference type="PANTHER" id="PTHR23504:SF15">
    <property type="entry name" value="MAJOR FACILITATOR SUPERFAMILY (MFS) PROFILE DOMAIN-CONTAINING PROTEIN"/>
    <property type="match status" value="1"/>
</dbReference>
<feature type="transmembrane region" description="Helical" evidence="6">
    <location>
        <begin position="368"/>
        <end position="388"/>
    </location>
</feature>
<dbReference type="AlphaFoldDB" id="A0A8H5MEY2"/>
<dbReference type="PROSITE" id="PS50850">
    <property type="entry name" value="MFS"/>
    <property type="match status" value="1"/>
</dbReference>
<dbReference type="SUPFAM" id="SSF103473">
    <property type="entry name" value="MFS general substrate transporter"/>
    <property type="match status" value="1"/>
</dbReference>